<gene>
    <name evidence="4" type="ORF">MM415A00352_0006</name>
    <name evidence="3" type="ORF">MM415B00971_0022</name>
</gene>
<evidence type="ECO:0000313" key="4">
    <source>
        <dbReference type="EMBL" id="QJA82904.1"/>
    </source>
</evidence>
<name>A0A6M3IUQ3_9ZZZZ</name>
<evidence type="ECO:0000256" key="1">
    <source>
        <dbReference type="SAM" id="Coils"/>
    </source>
</evidence>
<dbReference type="AlphaFoldDB" id="A0A6M3IUQ3"/>
<organism evidence="3">
    <name type="scientific">viral metagenome</name>
    <dbReference type="NCBI Taxonomy" id="1070528"/>
    <lineage>
        <taxon>unclassified sequences</taxon>
        <taxon>metagenomes</taxon>
        <taxon>organismal metagenomes</taxon>
    </lineage>
</organism>
<dbReference type="Pfam" id="PF13175">
    <property type="entry name" value="AAA_15"/>
    <property type="match status" value="1"/>
</dbReference>
<dbReference type="InterPro" id="IPR027417">
    <property type="entry name" value="P-loop_NTPase"/>
</dbReference>
<dbReference type="InterPro" id="IPR041685">
    <property type="entry name" value="AAA_GajA/Old/RecF-like"/>
</dbReference>
<dbReference type="SUPFAM" id="SSF52540">
    <property type="entry name" value="P-loop containing nucleoside triphosphate hydrolases"/>
    <property type="match status" value="1"/>
</dbReference>
<dbReference type="Gene3D" id="3.40.50.300">
    <property type="entry name" value="P-loop containing nucleotide triphosphate hydrolases"/>
    <property type="match status" value="1"/>
</dbReference>
<evidence type="ECO:0000313" key="3">
    <source>
        <dbReference type="EMBL" id="QJA61263.1"/>
    </source>
</evidence>
<evidence type="ECO:0000259" key="2">
    <source>
        <dbReference type="Pfam" id="PF13175"/>
    </source>
</evidence>
<feature type="coiled-coil region" evidence="1">
    <location>
        <begin position="160"/>
        <end position="227"/>
    </location>
</feature>
<feature type="domain" description="Endonuclease GajA/Old nuclease/RecF-like AAA" evidence="2">
    <location>
        <begin position="1"/>
        <end position="340"/>
    </location>
</feature>
<accession>A0A6M3IUQ3</accession>
<proteinExistence type="predicted"/>
<dbReference type="EMBL" id="MT141435">
    <property type="protein sequence ID" value="QJA61263.1"/>
    <property type="molecule type" value="Genomic_DNA"/>
</dbReference>
<reference evidence="3" key="1">
    <citation type="submission" date="2020-03" db="EMBL/GenBank/DDBJ databases">
        <title>The deep terrestrial virosphere.</title>
        <authorList>
            <person name="Holmfeldt K."/>
            <person name="Nilsson E."/>
            <person name="Simone D."/>
            <person name="Lopez-Fernandez M."/>
            <person name="Wu X."/>
            <person name="de Brujin I."/>
            <person name="Lundin D."/>
            <person name="Andersson A."/>
            <person name="Bertilsson S."/>
            <person name="Dopson M."/>
        </authorList>
    </citation>
    <scope>NUCLEOTIDE SEQUENCE</scope>
    <source>
        <strain evidence="4">MM415A00352</strain>
        <strain evidence="3">MM415B00971</strain>
    </source>
</reference>
<sequence length="356" mass="40496">MTIEAINIKNFQGHEDSTIEFEKLNVIEGTSGNGKSSIIRAIKKCLSNKPASDFLSDFADEKDECSSTVQFSEGEFITWKRIKNKSSYILSTEKSPLEAFGKGLPDSIPALSKMDERNIKSQHDPYFMFQSSPGEVARRLNEAAGNVDINIFFKKIDSIIDHATRQSNFLQTQIKEKEEEVNKLQWIDKALEDINALIAKMETKSKLESKIKSLTTLKTNIAKLSEEKDQIEEWLKIEEKFLALWSKVEKFSSITDKLKKITNLRENIVKGQEKISNITEWLSVEKRLDGLMFKIKAYNEKQRLISDVSALQNQAVSLSKRESQQKLKVEATENTFSKKMKEVGVCPLCGSSTQSF</sequence>
<keyword evidence="1" id="KW-0175">Coiled coil</keyword>
<protein>
    <submittedName>
        <fullName evidence="3">Putative ATPase domain containing protein</fullName>
    </submittedName>
</protein>
<dbReference type="PANTHER" id="PTHR32114">
    <property type="entry name" value="ABC TRANSPORTER ABCH.3"/>
    <property type="match status" value="1"/>
</dbReference>
<dbReference type="EMBL" id="MT142499">
    <property type="protein sequence ID" value="QJA82904.1"/>
    <property type="molecule type" value="Genomic_DNA"/>
</dbReference>
<dbReference type="PANTHER" id="PTHR32114:SF2">
    <property type="entry name" value="ABC TRANSPORTER ABCH.3"/>
    <property type="match status" value="1"/>
</dbReference>